<feature type="region of interest" description="Disordered" evidence="1">
    <location>
        <begin position="163"/>
        <end position="205"/>
    </location>
</feature>
<gene>
    <name evidence="2" type="ORF">CB5_LOCUS3370</name>
</gene>
<accession>A0A6V7NNI1</accession>
<feature type="compositionally biased region" description="Basic and acidic residues" evidence="1">
    <location>
        <begin position="227"/>
        <end position="272"/>
    </location>
</feature>
<name>A0A6V7NNI1_ANACO</name>
<evidence type="ECO:0000256" key="1">
    <source>
        <dbReference type="SAM" id="MobiDB-lite"/>
    </source>
</evidence>
<proteinExistence type="predicted"/>
<feature type="region of interest" description="Disordered" evidence="1">
    <location>
        <begin position="225"/>
        <end position="279"/>
    </location>
</feature>
<dbReference type="EMBL" id="LR862140">
    <property type="protein sequence ID" value="CAD1820159.1"/>
    <property type="molecule type" value="Genomic_DNA"/>
</dbReference>
<evidence type="ECO:0000313" key="2">
    <source>
        <dbReference type="EMBL" id="CAD1820159.1"/>
    </source>
</evidence>
<protein>
    <submittedName>
        <fullName evidence="2">Uncharacterized protein</fullName>
    </submittedName>
</protein>
<feature type="compositionally biased region" description="Basic and acidic residues" evidence="1">
    <location>
        <begin position="178"/>
        <end position="205"/>
    </location>
</feature>
<reference evidence="2" key="1">
    <citation type="submission" date="2020-07" db="EMBL/GenBank/DDBJ databases">
        <authorList>
            <person name="Lin J."/>
        </authorList>
    </citation>
    <scope>NUCLEOTIDE SEQUENCE</scope>
</reference>
<organism evidence="2">
    <name type="scientific">Ananas comosus var. bracteatus</name>
    <name type="common">red pineapple</name>
    <dbReference type="NCBI Taxonomy" id="296719"/>
    <lineage>
        <taxon>Eukaryota</taxon>
        <taxon>Viridiplantae</taxon>
        <taxon>Streptophyta</taxon>
        <taxon>Embryophyta</taxon>
        <taxon>Tracheophyta</taxon>
        <taxon>Spermatophyta</taxon>
        <taxon>Magnoliopsida</taxon>
        <taxon>Liliopsida</taxon>
        <taxon>Poales</taxon>
        <taxon>Bromeliaceae</taxon>
        <taxon>Bromelioideae</taxon>
        <taxon>Ananas</taxon>
    </lineage>
</organism>
<dbReference type="AlphaFoldDB" id="A0A6V7NNI1"/>
<sequence length="279" mass="32804">MHSRSLQIQCALSRHVDNSTMAVEDWHMKSHHVLQRSRKAYEKRGASTRTYKTRKARRWWSRTSIIRGSTKSASSVRHRWRAGGASIAPADSRRLSSRDHRKKLALIWVKIELSSTVSCSREQRREKRGWFAAFVADVLYNVFSGGKKQPEYSSYGYSDVHPRQIQYAPSPKSSNRYSSEDKRRDEKRVSSKEERRDAKHASRHVDYSKTVVEDWHMKSPHMLQRRTAYEERGVATRTYKDSKGKDVVEQKQYHVKKYEEHQLSPARTESRRGSKHRSR</sequence>